<sequence length="171" mass="19814">MDLFDNRSVTFAEPIEMLYACHGKVRRFCGQVALLSQYIEDNGCNDIVIQTVRQISQYFNIAAPLHHQDEEDDLFPLLLQYAPQARTDIDTLLGQHETLHESWRQLSHEFTLMQSNSEYRPNPQVLQNFTDGYHAHLQIEEPLFELAKQHIPPEKLAEIGQRMAARRIPSA</sequence>
<evidence type="ECO:0000313" key="3">
    <source>
        <dbReference type="Proteomes" id="UP000272771"/>
    </source>
</evidence>
<dbReference type="STRING" id="28091.SAMEA3174300_00312"/>
<dbReference type="InterPro" id="IPR012312">
    <property type="entry name" value="Hemerythrin-like"/>
</dbReference>
<dbReference type="AlphaFoldDB" id="A0A448VPZ3"/>
<reference evidence="2 3" key="1">
    <citation type="submission" date="2018-12" db="EMBL/GenBank/DDBJ databases">
        <authorList>
            <consortium name="Pathogen Informatics"/>
        </authorList>
    </citation>
    <scope>NUCLEOTIDE SEQUENCE [LARGE SCALE GENOMIC DNA]</scope>
    <source>
        <strain evidence="2 3">NCTC12742</strain>
    </source>
</reference>
<evidence type="ECO:0000313" key="2">
    <source>
        <dbReference type="EMBL" id="VEJ51848.1"/>
    </source>
</evidence>
<accession>A0A448VPZ3</accession>
<feature type="domain" description="Hemerythrin-like" evidence="1">
    <location>
        <begin position="14"/>
        <end position="141"/>
    </location>
</feature>
<protein>
    <submittedName>
        <fullName evidence="2">Hemerythrin HHE cation binding domain protein</fullName>
    </submittedName>
</protein>
<dbReference type="KEGG" id="nwe:SAMEA3174300_0312"/>
<dbReference type="EMBL" id="LR134533">
    <property type="protein sequence ID" value="VEJ51848.1"/>
    <property type="molecule type" value="Genomic_DNA"/>
</dbReference>
<dbReference type="RefSeq" id="WP_004283679.1">
    <property type="nucleotide sequence ID" value="NZ_CAUJRG010000005.1"/>
</dbReference>
<dbReference type="CDD" id="cd12108">
    <property type="entry name" value="Hr-like"/>
    <property type="match status" value="1"/>
</dbReference>
<dbReference type="Gene3D" id="1.20.120.520">
    <property type="entry name" value="nmb1532 protein domain like"/>
    <property type="match status" value="1"/>
</dbReference>
<name>A0A448VPZ3_9NEIS</name>
<evidence type="ECO:0000259" key="1">
    <source>
        <dbReference type="Pfam" id="PF01814"/>
    </source>
</evidence>
<gene>
    <name evidence="2" type="ORF">NCTC12742_01755</name>
</gene>
<keyword evidence="3" id="KW-1185">Reference proteome</keyword>
<dbReference type="Proteomes" id="UP000272771">
    <property type="component" value="Chromosome"/>
</dbReference>
<dbReference type="OrthoDB" id="9780392at2"/>
<organism evidence="2 3">
    <name type="scientific">Neisseria weaveri</name>
    <dbReference type="NCBI Taxonomy" id="28091"/>
    <lineage>
        <taxon>Bacteria</taxon>
        <taxon>Pseudomonadati</taxon>
        <taxon>Pseudomonadota</taxon>
        <taxon>Betaproteobacteria</taxon>
        <taxon>Neisseriales</taxon>
        <taxon>Neisseriaceae</taxon>
        <taxon>Neisseria</taxon>
    </lineage>
</organism>
<dbReference type="Pfam" id="PF01814">
    <property type="entry name" value="Hemerythrin"/>
    <property type="match status" value="1"/>
</dbReference>
<proteinExistence type="predicted"/>